<dbReference type="AlphaFoldDB" id="A0A9Q0JWK8"/>
<name>A0A9Q0JWK8_9MAGN</name>
<gene>
    <name evidence="1" type="ORF">NE237_031014</name>
</gene>
<protein>
    <submittedName>
        <fullName evidence="1">Uncharacterized protein</fullName>
    </submittedName>
</protein>
<accession>A0A9Q0JWK8</accession>
<keyword evidence="2" id="KW-1185">Reference proteome</keyword>
<reference evidence="1" key="1">
    <citation type="journal article" date="2023" name="Plant J.">
        <title>The genome of the king protea, Protea cynaroides.</title>
        <authorList>
            <person name="Chang J."/>
            <person name="Duong T.A."/>
            <person name="Schoeman C."/>
            <person name="Ma X."/>
            <person name="Roodt D."/>
            <person name="Barker N."/>
            <person name="Li Z."/>
            <person name="Van de Peer Y."/>
            <person name="Mizrachi E."/>
        </authorList>
    </citation>
    <scope>NUCLEOTIDE SEQUENCE</scope>
    <source>
        <tissue evidence="1">Young leaves</tissue>
    </source>
</reference>
<organism evidence="1 2">
    <name type="scientific">Protea cynaroides</name>
    <dbReference type="NCBI Taxonomy" id="273540"/>
    <lineage>
        <taxon>Eukaryota</taxon>
        <taxon>Viridiplantae</taxon>
        <taxon>Streptophyta</taxon>
        <taxon>Embryophyta</taxon>
        <taxon>Tracheophyta</taxon>
        <taxon>Spermatophyta</taxon>
        <taxon>Magnoliopsida</taxon>
        <taxon>Proteales</taxon>
        <taxon>Proteaceae</taxon>
        <taxon>Protea</taxon>
    </lineage>
</organism>
<comment type="caution">
    <text evidence="1">The sequence shown here is derived from an EMBL/GenBank/DDBJ whole genome shotgun (WGS) entry which is preliminary data.</text>
</comment>
<sequence>MTIVYAIGEAYDTIGRWLGLDMRRGGDPAVEELAQEDLIRCHLLMSFKILCQDEAAFAVARKLETLVTKDAREVEIQPRRGCISCVSKGCIEAMKFYIVYLEPTTLILCIQIEQKG</sequence>
<evidence type="ECO:0000313" key="1">
    <source>
        <dbReference type="EMBL" id="KAJ4954182.1"/>
    </source>
</evidence>
<proteinExistence type="predicted"/>
<dbReference type="Proteomes" id="UP001141806">
    <property type="component" value="Unassembled WGS sequence"/>
</dbReference>
<dbReference type="OrthoDB" id="10259622at2759"/>
<dbReference type="EMBL" id="JAMYWD010000012">
    <property type="protein sequence ID" value="KAJ4954182.1"/>
    <property type="molecule type" value="Genomic_DNA"/>
</dbReference>
<evidence type="ECO:0000313" key="2">
    <source>
        <dbReference type="Proteomes" id="UP001141806"/>
    </source>
</evidence>